<evidence type="ECO:0000256" key="3">
    <source>
        <dbReference type="ARBA" id="ARBA00022475"/>
    </source>
</evidence>
<dbReference type="Pfam" id="PF00528">
    <property type="entry name" value="BPD_transp_1"/>
    <property type="match status" value="1"/>
</dbReference>
<dbReference type="CDD" id="cd06261">
    <property type="entry name" value="TM_PBP2"/>
    <property type="match status" value="1"/>
</dbReference>
<evidence type="ECO:0000256" key="2">
    <source>
        <dbReference type="ARBA" id="ARBA00022448"/>
    </source>
</evidence>
<dbReference type="GO" id="GO:0071916">
    <property type="term" value="F:dipeptide transmembrane transporter activity"/>
    <property type="evidence" value="ECO:0007669"/>
    <property type="project" value="TreeGrafter"/>
</dbReference>
<evidence type="ECO:0000256" key="7">
    <source>
        <dbReference type="RuleBase" id="RU363032"/>
    </source>
</evidence>
<keyword evidence="3" id="KW-1003">Cell membrane</keyword>
<dbReference type="SUPFAM" id="SSF161098">
    <property type="entry name" value="MetI-like"/>
    <property type="match status" value="1"/>
</dbReference>
<protein>
    <submittedName>
        <fullName evidence="9">ABC transporter permease</fullName>
    </submittedName>
</protein>
<dbReference type="EMBL" id="CP040818">
    <property type="protein sequence ID" value="QDL93557.1"/>
    <property type="molecule type" value="Genomic_DNA"/>
</dbReference>
<feature type="transmembrane region" description="Helical" evidence="7">
    <location>
        <begin position="183"/>
        <end position="204"/>
    </location>
</feature>
<name>A0A5B8FIS0_9RHOB</name>
<evidence type="ECO:0000313" key="10">
    <source>
        <dbReference type="Proteomes" id="UP000305888"/>
    </source>
</evidence>
<dbReference type="PANTHER" id="PTHR43163:SF6">
    <property type="entry name" value="DIPEPTIDE TRANSPORT SYSTEM PERMEASE PROTEIN DPPB-RELATED"/>
    <property type="match status" value="1"/>
</dbReference>
<keyword evidence="4 7" id="KW-0812">Transmembrane</keyword>
<sequence length="311" mass="32118">MRLLPGDPASLIASSPGGDAAERAAIRAQLGLDAPLPAQFAGYLGSLARGDLGRSLLTGQPVSADIAARLPASLELTLCGFALALLVALPCGLLAARWPGGPLDHLLRLVAALGAALPSFVTGLLLILVFYHLLGWAPDPTGRFDVFAAPPAPRTGLALVDTLLAGDAAAFRDAASRLVLPSLTMALFVAAPLMRVTRAALIAVFDSGYMLNARALGLTRRQRLWTWGVGTAAVPVLTVSATLFAAMLGASALVESVFAWPGIGRYAVEAFRAADFAAVQGVVLTMAAVFVVLNLAVDLLALLLDPRMLPA</sequence>
<keyword evidence="10" id="KW-1185">Reference proteome</keyword>
<keyword evidence="6 7" id="KW-0472">Membrane</keyword>
<dbReference type="KEGG" id="ppru:FDP22_02655"/>
<dbReference type="Gene3D" id="1.10.3720.10">
    <property type="entry name" value="MetI-like"/>
    <property type="match status" value="1"/>
</dbReference>
<gene>
    <name evidence="9" type="ORF">FDP22_02655</name>
</gene>
<dbReference type="PROSITE" id="PS50928">
    <property type="entry name" value="ABC_TM1"/>
    <property type="match status" value="1"/>
</dbReference>
<proteinExistence type="inferred from homology"/>
<feature type="transmembrane region" description="Helical" evidence="7">
    <location>
        <begin position="106"/>
        <end position="134"/>
    </location>
</feature>
<reference evidence="9 10" key="1">
    <citation type="submission" date="2019-06" db="EMBL/GenBank/DDBJ databases">
        <title>Genome sequence of Rhodobacteraceae bacterium D4M1.</title>
        <authorList>
            <person name="Cao J."/>
        </authorList>
    </citation>
    <scope>NUCLEOTIDE SEQUENCE [LARGE SCALE GENOMIC DNA]</scope>
    <source>
        <strain evidence="9 10">D4M1</strain>
    </source>
</reference>
<dbReference type="PANTHER" id="PTHR43163">
    <property type="entry name" value="DIPEPTIDE TRANSPORT SYSTEM PERMEASE PROTEIN DPPB-RELATED"/>
    <property type="match status" value="1"/>
</dbReference>
<evidence type="ECO:0000256" key="1">
    <source>
        <dbReference type="ARBA" id="ARBA00004651"/>
    </source>
</evidence>
<feature type="transmembrane region" description="Helical" evidence="7">
    <location>
        <begin position="72"/>
        <end position="94"/>
    </location>
</feature>
<dbReference type="Proteomes" id="UP000305888">
    <property type="component" value="Chromosome"/>
</dbReference>
<evidence type="ECO:0000256" key="5">
    <source>
        <dbReference type="ARBA" id="ARBA00022989"/>
    </source>
</evidence>
<dbReference type="AlphaFoldDB" id="A0A5B8FIS0"/>
<feature type="transmembrane region" description="Helical" evidence="7">
    <location>
        <begin position="282"/>
        <end position="304"/>
    </location>
</feature>
<evidence type="ECO:0000259" key="8">
    <source>
        <dbReference type="PROSITE" id="PS50928"/>
    </source>
</evidence>
<feature type="transmembrane region" description="Helical" evidence="7">
    <location>
        <begin position="224"/>
        <end position="248"/>
    </location>
</feature>
<keyword evidence="5 7" id="KW-1133">Transmembrane helix</keyword>
<organism evidence="9 10">
    <name type="scientific">Paroceanicella profunda</name>
    <dbReference type="NCBI Taxonomy" id="2579971"/>
    <lineage>
        <taxon>Bacteria</taxon>
        <taxon>Pseudomonadati</taxon>
        <taxon>Pseudomonadota</taxon>
        <taxon>Alphaproteobacteria</taxon>
        <taxon>Rhodobacterales</taxon>
        <taxon>Paracoccaceae</taxon>
        <taxon>Paroceanicella</taxon>
    </lineage>
</organism>
<dbReference type="GO" id="GO:0005886">
    <property type="term" value="C:plasma membrane"/>
    <property type="evidence" value="ECO:0007669"/>
    <property type="project" value="UniProtKB-SubCell"/>
</dbReference>
<evidence type="ECO:0000313" key="9">
    <source>
        <dbReference type="EMBL" id="QDL93557.1"/>
    </source>
</evidence>
<evidence type="ECO:0000256" key="6">
    <source>
        <dbReference type="ARBA" id="ARBA00023136"/>
    </source>
</evidence>
<dbReference type="InterPro" id="IPR000515">
    <property type="entry name" value="MetI-like"/>
</dbReference>
<comment type="similarity">
    <text evidence="7">Belongs to the binding-protein-dependent transport system permease family.</text>
</comment>
<accession>A0A5B8FIS0</accession>
<comment type="subcellular location">
    <subcellularLocation>
        <location evidence="1 7">Cell membrane</location>
        <topology evidence="1 7">Multi-pass membrane protein</topology>
    </subcellularLocation>
</comment>
<keyword evidence="2 7" id="KW-0813">Transport</keyword>
<evidence type="ECO:0000256" key="4">
    <source>
        <dbReference type="ARBA" id="ARBA00022692"/>
    </source>
</evidence>
<feature type="domain" description="ABC transmembrane type-1" evidence="8">
    <location>
        <begin position="70"/>
        <end position="301"/>
    </location>
</feature>
<dbReference type="InterPro" id="IPR035906">
    <property type="entry name" value="MetI-like_sf"/>
</dbReference>
<dbReference type="OrthoDB" id="4695618at2"/>